<dbReference type="RefSeq" id="WP_218905268.1">
    <property type="nucleotide sequence ID" value="NZ_JACCAU010000001.1"/>
</dbReference>
<gene>
    <name evidence="2" type="ORF">GGD41_002922</name>
</gene>
<accession>A0A7Z0AZI9</accession>
<dbReference type="SUPFAM" id="SSF53448">
    <property type="entry name" value="Nucleotide-diphospho-sugar transferases"/>
    <property type="match status" value="1"/>
</dbReference>
<dbReference type="GO" id="GO:0016740">
    <property type="term" value="F:transferase activity"/>
    <property type="evidence" value="ECO:0007669"/>
    <property type="project" value="UniProtKB-KW"/>
</dbReference>
<evidence type="ECO:0000259" key="1">
    <source>
        <dbReference type="Pfam" id="PF00535"/>
    </source>
</evidence>
<dbReference type="Proteomes" id="UP000572540">
    <property type="component" value="Unassembled WGS sequence"/>
</dbReference>
<sequence length="270" mass="29575">MRLAQSLLRSRCGFCPTMTASPSPYNSQFISCIICAYNEAPRIAKVLAVAAVHPALGEVIVVDDGSDDDTADIVKQFPSVRLIMRGVNGGKSAAMVDGIAAAQGDLLMLLDADLKGLAAEHISALAAPVLKGRADVSISLRQNSLTLFRAIGLDFVSGERVVKKALLHAALEQIQALPRFGIEVFMNRLIIERRLRIAVTHWPHVTQARKTEKLGYWRGVRAEWRMIADLLKAVYPLALITQTVRLLQLRIRHGRASFATRMKGTPDSSQ</sequence>
<organism evidence="2 3">
    <name type="scientific">Paraburkholderia bryophila</name>
    <dbReference type="NCBI Taxonomy" id="420952"/>
    <lineage>
        <taxon>Bacteria</taxon>
        <taxon>Pseudomonadati</taxon>
        <taxon>Pseudomonadota</taxon>
        <taxon>Betaproteobacteria</taxon>
        <taxon>Burkholderiales</taxon>
        <taxon>Burkholderiaceae</taxon>
        <taxon>Paraburkholderia</taxon>
    </lineage>
</organism>
<dbReference type="InterPro" id="IPR001173">
    <property type="entry name" value="Glyco_trans_2-like"/>
</dbReference>
<dbReference type="Gene3D" id="3.90.550.10">
    <property type="entry name" value="Spore Coat Polysaccharide Biosynthesis Protein SpsA, Chain A"/>
    <property type="match status" value="1"/>
</dbReference>
<dbReference type="PANTHER" id="PTHR48090:SF7">
    <property type="entry name" value="RFBJ PROTEIN"/>
    <property type="match status" value="1"/>
</dbReference>
<proteinExistence type="predicted"/>
<dbReference type="AlphaFoldDB" id="A0A7Z0AZI9"/>
<protein>
    <submittedName>
        <fullName evidence="2">Glycosyltransferase involved in cell wall biosynthesis</fullName>
    </submittedName>
</protein>
<feature type="domain" description="Glycosyltransferase 2-like" evidence="1">
    <location>
        <begin position="31"/>
        <end position="141"/>
    </location>
</feature>
<name>A0A7Z0AZI9_9BURK</name>
<dbReference type="InterPro" id="IPR029044">
    <property type="entry name" value="Nucleotide-diphossugar_trans"/>
</dbReference>
<evidence type="ECO:0000313" key="2">
    <source>
        <dbReference type="EMBL" id="NYH15694.1"/>
    </source>
</evidence>
<keyword evidence="2" id="KW-0808">Transferase</keyword>
<dbReference type="InterPro" id="IPR050256">
    <property type="entry name" value="Glycosyltransferase_2"/>
</dbReference>
<evidence type="ECO:0000313" key="3">
    <source>
        <dbReference type="Proteomes" id="UP000572540"/>
    </source>
</evidence>
<comment type="caution">
    <text evidence="2">The sequence shown here is derived from an EMBL/GenBank/DDBJ whole genome shotgun (WGS) entry which is preliminary data.</text>
</comment>
<dbReference type="PANTHER" id="PTHR48090">
    <property type="entry name" value="UNDECAPRENYL-PHOSPHATE 4-DEOXY-4-FORMAMIDO-L-ARABINOSE TRANSFERASE-RELATED"/>
    <property type="match status" value="1"/>
</dbReference>
<dbReference type="EMBL" id="JACCAU010000001">
    <property type="protein sequence ID" value="NYH15694.1"/>
    <property type="molecule type" value="Genomic_DNA"/>
</dbReference>
<reference evidence="2 3" key="1">
    <citation type="submission" date="2020-07" db="EMBL/GenBank/DDBJ databases">
        <title>Exploring microbial biodiversity for novel pathways involved in the catabolism of aromatic compounds derived from lignin.</title>
        <authorList>
            <person name="Elkins J."/>
        </authorList>
    </citation>
    <scope>NUCLEOTIDE SEQUENCE [LARGE SCALE GENOMIC DNA]</scope>
    <source>
        <strain evidence="2 3">H2C3B</strain>
    </source>
</reference>
<dbReference type="Pfam" id="PF00535">
    <property type="entry name" value="Glycos_transf_2"/>
    <property type="match status" value="1"/>
</dbReference>